<organism evidence="1">
    <name type="scientific">uncultured prokaryote</name>
    <dbReference type="NCBI Taxonomy" id="198431"/>
    <lineage>
        <taxon>unclassified sequences</taxon>
        <taxon>environmental samples</taxon>
    </lineage>
</organism>
<dbReference type="EMBL" id="LN853455">
    <property type="protein sequence ID" value="CRY95978.1"/>
    <property type="molecule type" value="Genomic_DNA"/>
</dbReference>
<protein>
    <recommendedName>
        <fullName evidence="2">Capsid protein</fullName>
    </recommendedName>
</protein>
<name>A0A0H5Q273_9ZZZZ</name>
<proteinExistence type="predicted"/>
<evidence type="ECO:0008006" key="2">
    <source>
        <dbReference type="Google" id="ProtNLM"/>
    </source>
</evidence>
<reference evidence="1" key="1">
    <citation type="submission" date="2015-06" db="EMBL/GenBank/DDBJ databases">
        <authorList>
            <person name="Joergensen T."/>
        </authorList>
    </citation>
    <scope>NUCLEOTIDE SEQUENCE</scope>
    <source>
        <strain evidence="1">RGFK0850</strain>
    </source>
</reference>
<reference evidence="1" key="2">
    <citation type="submission" date="2015-07" db="EMBL/GenBank/DDBJ databases">
        <title>Plasmids, circular viruses and viroids from rat gut.</title>
        <authorList>
            <person name="Jorgensen T.J."/>
            <person name="Hansen M.A."/>
            <person name="Xu Z."/>
            <person name="Tabak M.A."/>
            <person name="Sorensen S.J."/>
            <person name="Hansen L.H."/>
        </authorList>
    </citation>
    <scope>NUCLEOTIDE SEQUENCE</scope>
    <source>
        <strain evidence="1">RGFK0850</strain>
    </source>
</reference>
<sequence>MNVARTLWRHRRTVGAAVRAARSGLRYARRALVRRRARSTPRIYGGGLRRSAALLARSYQRNVNTFHQVATVGPYTIELGRRAAPMTGTFTYTDGRVIHCLGFLPGIITDVARYYETLYVNKVQVSVVLRNLVMPQLIDGSSNDVVEMFRTSPWMLWIGSDSTFRNVYSTGGGSVFLELVGASGVEAFQNSHYKTFVPQNLTGGVAMTTTIYRTRGNTAWRIDPNSLVNSLISIPEYDGGDGAELTTSLRICQPTNVNYQDALAEQYLNLFLPHAGFAVRTPQQPGVTVLPNDFYWSAVFDVYVTTDFTLYGYRNLPDFKDATAR</sequence>
<evidence type="ECO:0000313" key="1">
    <source>
        <dbReference type="EMBL" id="CRY95978.1"/>
    </source>
</evidence>
<dbReference type="AlphaFoldDB" id="A0A0H5Q273"/>
<accession>A0A0H5Q273</accession>